<dbReference type="AlphaFoldDB" id="A0A951PP51"/>
<proteinExistence type="predicted"/>
<dbReference type="Proteomes" id="UP000753908">
    <property type="component" value="Unassembled WGS sequence"/>
</dbReference>
<protein>
    <submittedName>
        <fullName evidence="1">DUF1822 family protein</fullName>
    </submittedName>
</protein>
<gene>
    <name evidence="1" type="ORF">KME25_24635</name>
</gene>
<name>A0A951PP51_9CYAN</name>
<comment type="caution">
    <text evidence="1">The sequence shown here is derived from an EMBL/GenBank/DDBJ whole genome shotgun (WGS) entry which is preliminary data.</text>
</comment>
<evidence type="ECO:0000313" key="2">
    <source>
        <dbReference type="Proteomes" id="UP000753908"/>
    </source>
</evidence>
<reference evidence="1" key="1">
    <citation type="submission" date="2021-05" db="EMBL/GenBank/DDBJ databases">
        <authorList>
            <person name="Pietrasiak N."/>
            <person name="Ward R."/>
            <person name="Stajich J.E."/>
            <person name="Kurbessoian T."/>
        </authorList>
    </citation>
    <scope>NUCLEOTIDE SEQUENCE</scope>
    <source>
        <strain evidence="1">CPER-KK1</strain>
    </source>
</reference>
<sequence>MNYSLDRTAQIWLDFEPLATESVNLSPEVVDQAVALSLNIPNEERQWQTYLNALALFGFEEWLEGRSADVTINREHCSVLQPSLANAIEAVCNLKVNGFNICLIATGSLSDEEVMLPRAVVDLPEFVPHFYVLVEVEEEFSSVTVQSFLSHAQLTNRLRQVNLEAEDDWTYQLPLTWFEGEPDRLLLNLSGLEPTAVSLPQRDRIRSLSSIRSELETQLSQLHSSERQLSSILTWEQGAVVLTSPELLDWVYQVERQERSAPNSPSLLTQSRQHLADILQLLTQPAVNVGRWLWNELDEFAQELSWVLLPTFAANAPVRSPVEEFEAIVTRLEQTGVEIPVEARGAYRDLRLGGMPLRLYAVTWSVLSNPIPEWTLLLILGATPGTSLPLGLQLRVSDQTGVLVEQVLDAGQRDSYFFTSVVGTWDEKFIVSVGLPSGIQQTFPPFSFNPER</sequence>
<dbReference type="EMBL" id="JAHHIF010000044">
    <property type="protein sequence ID" value="MBW4547600.1"/>
    <property type="molecule type" value="Genomic_DNA"/>
</dbReference>
<dbReference type="InterPro" id="IPR014951">
    <property type="entry name" value="DUF1822"/>
</dbReference>
<dbReference type="Pfam" id="PF08852">
    <property type="entry name" value="DUF1822"/>
    <property type="match status" value="1"/>
</dbReference>
<organism evidence="1 2">
    <name type="scientific">Symplocastrum torsivum CPER-KK1</name>
    <dbReference type="NCBI Taxonomy" id="450513"/>
    <lineage>
        <taxon>Bacteria</taxon>
        <taxon>Bacillati</taxon>
        <taxon>Cyanobacteriota</taxon>
        <taxon>Cyanophyceae</taxon>
        <taxon>Oscillatoriophycideae</taxon>
        <taxon>Oscillatoriales</taxon>
        <taxon>Microcoleaceae</taxon>
        <taxon>Symplocastrum</taxon>
    </lineage>
</organism>
<reference evidence="1" key="2">
    <citation type="journal article" date="2022" name="Microbiol. Resour. Announc.">
        <title>Metagenome Sequencing to Explore Phylogenomics of Terrestrial Cyanobacteria.</title>
        <authorList>
            <person name="Ward R.D."/>
            <person name="Stajich J.E."/>
            <person name="Johansen J.R."/>
            <person name="Huntemann M."/>
            <person name="Clum A."/>
            <person name="Foster B."/>
            <person name="Foster B."/>
            <person name="Roux S."/>
            <person name="Palaniappan K."/>
            <person name="Varghese N."/>
            <person name="Mukherjee S."/>
            <person name="Reddy T.B.K."/>
            <person name="Daum C."/>
            <person name="Copeland A."/>
            <person name="Chen I.A."/>
            <person name="Ivanova N.N."/>
            <person name="Kyrpides N.C."/>
            <person name="Shapiro N."/>
            <person name="Eloe-Fadrosh E.A."/>
            <person name="Pietrasiak N."/>
        </authorList>
    </citation>
    <scope>NUCLEOTIDE SEQUENCE</scope>
    <source>
        <strain evidence="1">CPER-KK1</strain>
    </source>
</reference>
<accession>A0A951PP51</accession>
<evidence type="ECO:0000313" key="1">
    <source>
        <dbReference type="EMBL" id="MBW4547600.1"/>
    </source>
</evidence>